<evidence type="ECO:0000313" key="3">
    <source>
        <dbReference type="Proteomes" id="UP001054837"/>
    </source>
</evidence>
<evidence type="ECO:0000313" key="2">
    <source>
        <dbReference type="EMBL" id="GIY43737.1"/>
    </source>
</evidence>
<dbReference type="AlphaFoldDB" id="A0AAV4SDB4"/>
<comment type="caution">
    <text evidence="1">The sequence shown here is derived from an EMBL/GenBank/DDBJ whole genome shotgun (WGS) entry which is preliminary data.</text>
</comment>
<accession>A0AAV4SDB4</accession>
<keyword evidence="3" id="KW-1185">Reference proteome</keyword>
<name>A0AAV4SDB4_9ARAC</name>
<dbReference type="EMBL" id="BPLQ01007523">
    <property type="protein sequence ID" value="GIY30641.1"/>
    <property type="molecule type" value="Genomic_DNA"/>
</dbReference>
<reference evidence="1 3" key="1">
    <citation type="submission" date="2021-06" db="EMBL/GenBank/DDBJ databases">
        <title>Caerostris darwini draft genome.</title>
        <authorList>
            <person name="Kono N."/>
            <person name="Arakawa K."/>
        </authorList>
    </citation>
    <scope>NUCLEOTIDE SEQUENCE [LARGE SCALE GENOMIC DNA]</scope>
</reference>
<dbReference type="EMBL" id="BPLQ01009393">
    <property type="protein sequence ID" value="GIY43737.1"/>
    <property type="molecule type" value="Genomic_DNA"/>
</dbReference>
<organism evidence="1 3">
    <name type="scientific">Caerostris darwini</name>
    <dbReference type="NCBI Taxonomy" id="1538125"/>
    <lineage>
        <taxon>Eukaryota</taxon>
        <taxon>Metazoa</taxon>
        <taxon>Ecdysozoa</taxon>
        <taxon>Arthropoda</taxon>
        <taxon>Chelicerata</taxon>
        <taxon>Arachnida</taxon>
        <taxon>Araneae</taxon>
        <taxon>Araneomorphae</taxon>
        <taxon>Entelegynae</taxon>
        <taxon>Araneoidea</taxon>
        <taxon>Araneidae</taxon>
        <taxon>Caerostris</taxon>
    </lineage>
</organism>
<sequence length="98" mass="11160">MHVSDTENTEDPTVYSSIKQLDSIPVENKSCVDVSNSVFFRLKEDKVRSPGNTILKINHSSIIFCMLKSLDPYTTAEEEKQMKTMSPDFRKGCSRIQL</sequence>
<gene>
    <name evidence="2" type="ORF">CDAR_302031</name>
    <name evidence="1" type="ORF">CDAR_302071</name>
</gene>
<protein>
    <submittedName>
        <fullName evidence="1">Uncharacterized protein</fullName>
    </submittedName>
</protein>
<evidence type="ECO:0000313" key="1">
    <source>
        <dbReference type="EMBL" id="GIY30641.1"/>
    </source>
</evidence>
<dbReference type="Proteomes" id="UP001054837">
    <property type="component" value="Unassembled WGS sequence"/>
</dbReference>
<proteinExistence type="predicted"/>